<keyword evidence="1" id="KW-0472">Membrane</keyword>
<comment type="caution">
    <text evidence="2">The sequence shown here is derived from an EMBL/GenBank/DDBJ whole genome shotgun (WGS) entry which is preliminary data.</text>
</comment>
<feature type="transmembrane region" description="Helical" evidence="1">
    <location>
        <begin position="82"/>
        <end position="104"/>
    </location>
</feature>
<dbReference type="EMBL" id="JBHRTO010000002">
    <property type="protein sequence ID" value="MFC3182998.1"/>
    <property type="molecule type" value="Genomic_DNA"/>
</dbReference>
<feature type="transmembrane region" description="Helical" evidence="1">
    <location>
        <begin position="49"/>
        <end position="76"/>
    </location>
</feature>
<gene>
    <name evidence="2" type="ORF">ACFOGH_18510</name>
</gene>
<evidence type="ECO:0000256" key="1">
    <source>
        <dbReference type="SAM" id="Phobius"/>
    </source>
</evidence>
<accession>A0ABV7JA44</accession>
<dbReference type="RefSeq" id="WP_380074653.1">
    <property type="nucleotide sequence ID" value="NZ_JBHRTO010000002.1"/>
</dbReference>
<protein>
    <submittedName>
        <fullName evidence="2">Phage holin family protein</fullName>
    </submittedName>
</protein>
<sequence length="132" mass="13884">MSAPQSRDSFVLFSDVLNGVDRVVRGEAAVAKTEVRQNMRAMRRSAVQFVMAAMFGVIALNLLAGASVAALVAMGLTAGTAGLTVGAVLLMAAYLCISWGLSLLEQPRPQATQTFQNVGKGLTRFKPSVPAE</sequence>
<reference evidence="3" key="1">
    <citation type="journal article" date="2019" name="Int. J. Syst. Evol. Microbiol.">
        <title>The Global Catalogue of Microorganisms (GCM) 10K type strain sequencing project: providing services to taxonomists for standard genome sequencing and annotation.</title>
        <authorList>
            <consortium name="The Broad Institute Genomics Platform"/>
            <consortium name="The Broad Institute Genome Sequencing Center for Infectious Disease"/>
            <person name="Wu L."/>
            <person name="Ma J."/>
        </authorList>
    </citation>
    <scope>NUCLEOTIDE SEQUENCE [LARGE SCALE GENOMIC DNA]</scope>
    <source>
        <strain evidence="3">KCTC 52039</strain>
    </source>
</reference>
<organism evidence="2 3">
    <name type="scientific">Cypionkella sinensis</name>
    <dbReference type="NCBI Taxonomy" id="1756043"/>
    <lineage>
        <taxon>Bacteria</taxon>
        <taxon>Pseudomonadati</taxon>
        <taxon>Pseudomonadota</taxon>
        <taxon>Alphaproteobacteria</taxon>
        <taxon>Rhodobacterales</taxon>
        <taxon>Paracoccaceae</taxon>
        <taxon>Cypionkella</taxon>
    </lineage>
</organism>
<dbReference type="Proteomes" id="UP001595547">
    <property type="component" value="Unassembled WGS sequence"/>
</dbReference>
<evidence type="ECO:0000313" key="2">
    <source>
        <dbReference type="EMBL" id="MFC3182998.1"/>
    </source>
</evidence>
<dbReference type="Pfam" id="PF07332">
    <property type="entry name" value="Phage_holin_3_6"/>
    <property type="match status" value="1"/>
</dbReference>
<keyword evidence="1" id="KW-0812">Transmembrane</keyword>
<keyword evidence="3" id="KW-1185">Reference proteome</keyword>
<proteinExistence type="predicted"/>
<evidence type="ECO:0000313" key="3">
    <source>
        <dbReference type="Proteomes" id="UP001595547"/>
    </source>
</evidence>
<name>A0ABV7JA44_9RHOB</name>
<dbReference type="InterPro" id="IPR009937">
    <property type="entry name" value="Phage_holin_3_6"/>
</dbReference>
<keyword evidence="1" id="KW-1133">Transmembrane helix</keyword>